<feature type="compositionally biased region" description="Acidic residues" evidence="1">
    <location>
        <begin position="223"/>
        <end position="245"/>
    </location>
</feature>
<dbReference type="EMBL" id="KN840619">
    <property type="protein sequence ID" value="KIP03381.1"/>
    <property type="molecule type" value="Genomic_DNA"/>
</dbReference>
<sequence>MNHEQIFESKDGEPIQFHLVSGPTYVTKKRGLDDASVEHLTGVIEAHGGEVVEGFDAAAVWVVNHRAVSENFVDDCVKKGMYIEEPLPEKIIMPGRYPGKANLFTKKDEKLLCTWIATKVPEQGSGGRLGTAIWKTLGRAHVEFPDGMWAGVSRHPVSSWKQHYKMNQERLDPIIDEVAGHKNLTAHSRTAYNADRRANRGRMKGKKRQAKTVEVQEDREQEVGSDAEVEDGLLAEFENDTDPVDELGKEFSDPSSVESEELYQPAAAARNPRRSNMRPRQQVFVLVPARRDTRQRRPGPEDAGPSGVRQRSASVARRAPARPSETAASLDFSQKTLVNPSPSKIVQAYSKKRGSYAIEPPSPVGISPLSQSLPRAEAKRRRIENDRTDQSSEESDNPFAS</sequence>
<reference evidence="2 3" key="1">
    <citation type="journal article" date="2014" name="PLoS Genet.">
        <title>Analysis of the Phlebiopsis gigantea genome, transcriptome and secretome provides insight into its pioneer colonization strategies of wood.</title>
        <authorList>
            <person name="Hori C."/>
            <person name="Ishida T."/>
            <person name="Igarashi K."/>
            <person name="Samejima M."/>
            <person name="Suzuki H."/>
            <person name="Master E."/>
            <person name="Ferreira P."/>
            <person name="Ruiz-Duenas F.J."/>
            <person name="Held B."/>
            <person name="Canessa P."/>
            <person name="Larrondo L.F."/>
            <person name="Schmoll M."/>
            <person name="Druzhinina I.S."/>
            <person name="Kubicek C.P."/>
            <person name="Gaskell J.A."/>
            <person name="Kersten P."/>
            <person name="St John F."/>
            <person name="Glasner J."/>
            <person name="Sabat G."/>
            <person name="Splinter BonDurant S."/>
            <person name="Syed K."/>
            <person name="Yadav J."/>
            <person name="Mgbeahuruike A.C."/>
            <person name="Kovalchuk A."/>
            <person name="Asiegbu F.O."/>
            <person name="Lackner G."/>
            <person name="Hoffmeister D."/>
            <person name="Rencoret J."/>
            <person name="Gutierrez A."/>
            <person name="Sun H."/>
            <person name="Lindquist E."/>
            <person name="Barry K."/>
            <person name="Riley R."/>
            <person name="Grigoriev I.V."/>
            <person name="Henrissat B."/>
            <person name="Kues U."/>
            <person name="Berka R.M."/>
            <person name="Martinez A.T."/>
            <person name="Covert S.F."/>
            <person name="Blanchette R.A."/>
            <person name="Cullen D."/>
        </authorList>
    </citation>
    <scope>NUCLEOTIDE SEQUENCE [LARGE SCALE GENOMIC DNA]</scope>
    <source>
        <strain evidence="2 3">11061_1 CR5-6</strain>
    </source>
</reference>
<evidence type="ECO:0000313" key="3">
    <source>
        <dbReference type="Proteomes" id="UP000053257"/>
    </source>
</evidence>
<accession>A0A0C3RSK4</accession>
<feature type="compositionally biased region" description="Low complexity" evidence="1">
    <location>
        <begin position="306"/>
        <end position="324"/>
    </location>
</feature>
<feature type="region of interest" description="Disordered" evidence="1">
    <location>
        <begin position="355"/>
        <end position="401"/>
    </location>
</feature>
<dbReference type="STRING" id="745531.A0A0C3RSK4"/>
<dbReference type="OrthoDB" id="435460at2759"/>
<organism evidence="2 3">
    <name type="scientific">Phlebiopsis gigantea (strain 11061_1 CR5-6)</name>
    <name type="common">White-rot fungus</name>
    <name type="synonym">Peniophora gigantea</name>
    <dbReference type="NCBI Taxonomy" id="745531"/>
    <lineage>
        <taxon>Eukaryota</taxon>
        <taxon>Fungi</taxon>
        <taxon>Dikarya</taxon>
        <taxon>Basidiomycota</taxon>
        <taxon>Agaricomycotina</taxon>
        <taxon>Agaricomycetes</taxon>
        <taxon>Polyporales</taxon>
        <taxon>Phanerochaetaceae</taxon>
        <taxon>Phlebiopsis</taxon>
    </lineage>
</organism>
<feature type="compositionally biased region" description="Acidic residues" evidence="1">
    <location>
        <begin position="391"/>
        <end position="401"/>
    </location>
</feature>
<dbReference type="Gene3D" id="1.10.10.60">
    <property type="entry name" value="Homeodomain-like"/>
    <property type="match status" value="1"/>
</dbReference>
<feature type="compositionally biased region" description="Polar residues" evidence="1">
    <location>
        <begin position="331"/>
        <end position="343"/>
    </location>
</feature>
<evidence type="ECO:0000313" key="2">
    <source>
        <dbReference type="EMBL" id="KIP03381.1"/>
    </source>
</evidence>
<protein>
    <recommendedName>
        <fullName evidence="4">BRCT domain-containing protein</fullName>
    </recommendedName>
</protein>
<feature type="region of interest" description="Disordered" evidence="1">
    <location>
        <begin position="195"/>
        <end position="343"/>
    </location>
</feature>
<dbReference type="Proteomes" id="UP000053257">
    <property type="component" value="Unassembled WGS sequence"/>
</dbReference>
<proteinExistence type="predicted"/>
<keyword evidence="3" id="KW-1185">Reference proteome</keyword>
<dbReference type="AlphaFoldDB" id="A0A0C3RSK4"/>
<evidence type="ECO:0000256" key="1">
    <source>
        <dbReference type="SAM" id="MobiDB-lite"/>
    </source>
</evidence>
<feature type="compositionally biased region" description="Basic residues" evidence="1">
    <location>
        <begin position="199"/>
        <end position="210"/>
    </location>
</feature>
<name>A0A0C3RSK4_PHLG1</name>
<dbReference type="HOGENOM" id="CLU_687180_0_0_1"/>
<gene>
    <name evidence="2" type="ORF">PHLGIDRAFT_37466</name>
</gene>
<evidence type="ECO:0008006" key="4">
    <source>
        <dbReference type="Google" id="ProtNLM"/>
    </source>
</evidence>
<dbReference type="CDD" id="cd11655">
    <property type="entry name" value="rap1_myb-like"/>
    <property type="match status" value="1"/>
</dbReference>